<evidence type="ECO:0000313" key="7">
    <source>
        <dbReference type="Proteomes" id="UP000264719"/>
    </source>
</evidence>
<dbReference type="Pfam" id="PF09339">
    <property type="entry name" value="HTH_IclR"/>
    <property type="match status" value="1"/>
</dbReference>
<proteinExistence type="predicted"/>
<dbReference type="GO" id="GO:0003700">
    <property type="term" value="F:DNA-binding transcription factor activity"/>
    <property type="evidence" value="ECO:0007669"/>
    <property type="project" value="TreeGrafter"/>
</dbReference>
<dbReference type="EMBL" id="DMVW01000194">
    <property type="protein sequence ID" value="HAR54200.1"/>
    <property type="molecule type" value="Genomic_DNA"/>
</dbReference>
<dbReference type="GO" id="GO:0045892">
    <property type="term" value="P:negative regulation of DNA-templated transcription"/>
    <property type="evidence" value="ECO:0007669"/>
    <property type="project" value="TreeGrafter"/>
</dbReference>
<dbReference type="SMART" id="SM00346">
    <property type="entry name" value="HTH_ICLR"/>
    <property type="match status" value="1"/>
</dbReference>
<keyword evidence="3" id="KW-0804">Transcription</keyword>
<evidence type="ECO:0000256" key="3">
    <source>
        <dbReference type="ARBA" id="ARBA00023163"/>
    </source>
</evidence>
<dbReference type="InterPro" id="IPR014757">
    <property type="entry name" value="Tscrpt_reg_IclR_C"/>
</dbReference>
<dbReference type="Proteomes" id="UP000264719">
    <property type="component" value="Unassembled WGS sequence"/>
</dbReference>
<feature type="domain" description="HTH iclR-type" evidence="4">
    <location>
        <begin position="17"/>
        <end position="85"/>
    </location>
</feature>
<dbReference type="GO" id="GO:0003677">
    <property type="term" value="F:DNA binding"/>
    <property type="evidence" value="ECO:0007669"/>
    <property type="project" value="UniProtKB-KW"/>
</dbReference>
<dbReference type="AlphaFoldDB" id="A0A348WI38"/>
<accession>A0A348WI38</accession>
<dbReference type="Gene3D" id="3.30.450.40">
    <property type="match status" value="1"/>
</dbReference>
<dbReference type="SUPFAM" id="SSF46785">
    <property type="entry name" value="Winged helix' DNA-binding domain"/>
    <property type="match status" value="1"/>
</dbReference>
<gene>
    <name evidence="6" type="ORF">DCS45_20340</name>
</gene>
<evidence type="ECO:0000256" key="2">
    <source>
        <dbReference type="ARBA" id="ARBA00023125"/>
    </source>
</evidence>
<dbReference type="SUPFAM" id="SSF55781">
    <property type="entry name" value="GAF domain-like"/>
    <property type="match status" value="1"/>
</dbReference>
<organism evidence="6 7">
    <name type="scientific">Roseovarius nubinhibens</name>
    <dbReference type="NCBI Taxonomy" id="314263"/>
    <lineage>
        <taxon>Bacteria</taxon>
        <taxon>Pseudomonadati</taxon>
        <taxon>Pseudomonadota</taxon>
        <taxon>Alphaproteobacteria</taxon>
        <taxon>Rhodobacterales</taxon>
        <taxon>Roseobacteraceae</taxon>
        <taxon>Roseovarius</taxon>
    </lineage>
</organism>
<evidence type="ECO:0000313" key="6">
    <source>
        <dbReference type="EMBL" id="HAR54200.1"/>
    </source>
</evidence>
<keyword evidence="1" id="KW-0805">Transcription regulation</keyword>
<keyword evidence="2" id="KW-0238">DNA-binding</keyword>
<dbReference type="PROSITE" id="PS51077">
    <property type="entry name" value="HTH_ICLR"/>
    <property type="match status" value="1"/>
</dbReference>
<dbReference type="InterPro" id="IPR036388">
    <property type="entry name" value="WH-like_DNA-bd_sf"/>
</dbReference>
<protein>
    <submittedName>
        <fullName evidence="6">IclR family transcriptional regulator</fullName>
    </submittedName>
</protein>
<evidence type="ECO:0000259" key="5">
    <source>
        <dbReference type="PROSITE" id="PS51078"/>
    </source>
</evidence>
<feature type="domain" description="IclR-ED" evidence="5">
    <location>
        <begin position="79"/>
        <end position="260"/>
    </location>
</feature>
<comment type="caution">
    <text evidence="6">The sequence shown here is derived from an EMBL/GenBank/DDBJ whole genome shotgun (WGS) entry which is preliminary data.</text>
</comment>
<evidence type="ECO:0000256" key="1">
    <source>
        <dbReference type="ARBA" id="ARBA00023015"/>
    </source>
</evidence>
<dbReference type="InterPro" id="IPR005471">
    <property type="entry name" value="Tscrpt_reg_IclR_N"/>
</dbReference>
<dbReference type="InterPro" id="IPR029016">
    <property type="entry name" value="GAF-like_dom_sf"/>
</dbReference>
<dbReference type="InterPro" id="IPR050707">
    <property type="entry name" value="HTH_MetabolicPath_Reg"/>
</dbReference>
<dbReference type="PANTHER" id="PTHR30136:SF24">
    <property type="entry name" value="HTH-TYPE TRANSCRIPTIONAL REPRESSOR ALLR"/>
    <property type="match status" value="1"/>
</dbReference>
<dbReference type="Gene3D" id="1.10.10.10">
    <property type="entry name" value="Winged helix-like DNA-binding domain superfamily/Winged helix DNA-binding domain"/>
    <property type="match status" value="1"/>
</dbReference>
<reference evidence="6 7" key="1">
    <citation type="journal article" date="2018" name="Nat. Biotechnol.">
        <title>A standardized bacterial taxonomy based on genome phylogeny substantially revises the tree of life.</title>
        <authorList>
            <person name="Parks D.H."/>
            <person name="Chuvochina M."/>
            <person name="Waite D.W."/>
            <person name="Rinke C."/>
            <person name="Skarshewski A."/>
            <person name="Chaumeil P.A."/>
            <person name="Hugenholtz P."/>
        </authorList>
    </citation>
    <scope>NUCLEOTIDE SEQUENCE [LARGE SCALE GENOMIC DNA]</scope>
    <source>
        <strain evidence="6">UBA9169</strain>
    </source>
</reference>
<dbReference type="InterPro" id="IPR036390">
    <property type="entry name" value="WH_DNA-bd_sf"/>
</dbReference>
<dbReference type="RefSeq" id="WP_339852694.1">
    <property type="nucleotide sequence ID" value="NZ_CAXAXR010000003.1"/>
</dbReference>
<dbReference type="PANTHER" id="PTHR30136">
    <property type="entry name" value="HELIX-TURN-HELIX TRANSCRIPTIONAL REGULATOR, ICLR FAMILY"/>
    <property type="match status" value="1"/>
</dbReference>
<sequence length="261" mass="28122">MPDTPPDQQPPAGLKLDSTLSKGLVILEALAAAPGGLGVTELSRDLSLTKSTVFRLLQTLCAMGFARSTQDRRYEATLKTWQVGRRVVDNLNLRDLAADAMQMLSRESLETVYLGVPEGFSVIYIDKIDSQQPIRSWNPVGGAAPIQCVGTGKAILSVNYSQYRNALAIRLTAYTDRSITSLAKLDADLQLAQKNGFAFDRGEFREGVIGFGAPICLPQGQAVAALGISMPEVNLRDGDLARLGKIVRQAADTVCARLASR</sequence>
<dbReference type="PROSITE" id="PS51078">
    <property type="entry name" value="ICLR_ED"/>
    <property type="match status" value="1"/>
</dbReference>
<evidence type="ECO:0000259" key="4">
    <source>
        <dbReference type="PROSITE" id="PS51077"/>
    </source>
</evidence>
<name>A0A348WI38_9RHOB</name>
<dbReference type="Pfam" id="PF01614">
    <property type="entry name" value="IclR_C"/>
    <property type="match status" value="1"/>
</dbReference>